<dbReference type="Proteomes" id="UP000556084">
    <property type="component" value="Unassembled WGS sequence"/>
</dbReference>
<name>A0A7W7PJ40_9ACTN</name>
<dbReference type="RefSeq" id="WP_184346259.1">
    <property type="nucleotide sequence ID" value="NZ_JACHJH010000001.1"/>
</dbReference>
<accession>A0A7W7PJ40</accession>
<keyword evidence="3" id="KW-1185">Reference proteome</keyword>
<protein>
    <recommendedName>
        <fullName evidence="1">DUF7691 domain-containing protein</fullName>
    </recommendedName>
</protein>
<dbReference type="InterPro" id="IPR056108">
    <property type="entry name" value="DUF7691"/>
</dbReference>
<dbReference type="EMBL" id="JACHJH010000001">
    <property type="protein sequence ID" value="MBB4891737.1"/>
    <property type="molecule type" value="Genomic_DNA"/>
</dbReference>
<evidence type="ECO:0000259" key="1">
    <source>
        <dbReference type="Pfam" id="PF24740"/>
    </source>
</evidence>
<evidence type="ECO:0000313" key="2">
    <source>
        <dbReference type="EMBL" id="MBB4891737.1"/>
    </source>
</evidence>
<organism evidence="2 3">
    <name type="scientific">Streptomyces olivoverticillatus</name>
    <dbReference type="NCBI Taxonomy" id="66427"/>
    <lineage>
        <taxon>Bacteria</taxon>
        <taxon>Bacillati</taxon>
        <taxon>Actinomycetota</taxon>
        <taxon>Actinomycetes</taxon>
        <taxon>Kitasatosporales</taxon>
        <taxon>Streptomycetaceae</taxon>
        <taxon>Streptomyces</taxon>
    </lineage>
</organism>
<sequence>MSYGLSLYAVDLTLARGAIGCGSKQLLDMIGKTYGQHITRDDEYFAYEIAKGAPTGHEALRAVVEGGPFDKEHAFQYGYAYKRICEAYGDRLDGNSFSPFRSAWLMHVDEGLTSLGMTAVSVSPFMYSLPRPLPRAELPGYGEWTPEQCAQGLAQWEASTDEQRQRLDFEVLEAIESCVGWMRQARSKEGYGIAGFGS</sequence>
<feature type="domain" description="DUF7691" evidence="1">
    <location>
        <begin position="1"/>
        <end position="197"/>
    </location>
</feature>
<evidence type="ECO:0000313" key="3">
    <source>
        <dbReference type="Proteomes" id="UP000556084"/>
    </source>
</evidence>
<dbReference type="AlphaFoldDB" id="A0A7W7PJ40"/>
<dbReference type="Pfam" id="PF24740">
    <property type="entry name" value="DUF7691"/>
    <property type="match status" value="1"/>
</dbReference>
<proteinExistence type="predicted"/>
<gene>
    <name evidence="2" type="ORF">FHS39_000737</name>
</gene>
<reference evidence="2 3" key="1">
    <citation type="submission" date="2020-08" db="EMBL/GenBank/DDBJ databases">
        <title>Genomic Encyclopedia of Type Strains, Phase III (KMG-III): the genomes of soil and plant-associated and newly described type strains.</title>
        <authorList>
            <person name="Whitman W."/>
        </authorList>
    </citation>
    <scope>NUCLEOTIDE SEQUENCE [LARGE SCALE GENOMIC DNA]</scope>
    <source>
        <strain evidence="2 3">CECT 3266</strain>
    </source>
</reference>
<comment type="caution">
    <text evidence="2">The sequence shown here is derived from an EMBL/GenBank/DDBJ whole genome shotgun (WGS) entry which is preliminary data.</text>
</comment>